<comment type="catalytic activity">
    <reaction evidence="1">
        <text>Hydrolysis of terminal non-reducing N-acetyl-D-hexosamine residues in N-acetyl-beta-D-hexosaminides.</text>
        <dbReference type="EC" id="3.2.1.52"/>
    </reaction>
</comment>
<dbReference type="PRINTS" id="PR00738">
    <property type="entry name" value="GLHYDRLASE20"/>
</dbReference>
<dbReference type="EMBL" id="JAERRJ010000005">
    <property type="protein sequence ID" value="MBL1075815.1"/>
    <property type="molecule type" value="Genomic_DNA"/>
</dbReference>
<accession>A0ABS1M5E7</accession>
<evidence type="ECO:0000259" key="7">
    <source>
        <dbReference type="Pfam" id="PF02838"/>
    </source>
</evidence>
<dbReference type="Pfam" id="PF00728">
    <property type="entry name" value="Glyco_hydro_20"/>
    <property type="match status" value="1"/>
</dbReference>
<comment type="caution">
    <text evidence="8">The sequence shown here is derived from an EMBL/GenBank/DDBJ whole genome shotgun (WGS) entry which is preliminary data.</text>
</comment>
<dbReference type="Gene3D" id="3.30.379.10">
    <property type="entry name" value="Chitobiase/beta-hexosaminidase domain 2-like"/>
    <property type="match status" value="1"/>
</dbReference>
<proteinExistence type="inferred from homology"/>
<dbReference type="Pfam" id="PF02838">
    <property type="entry name" value="Glyco_hydro_20b"/>
    <property type="match status" value="1"/>
</dbReference>
<feature type="domain" description="Glycoside hydrolase family 20 catalytic" evidence="6">
    <location>
        <begin position="181"/>
        <end position="522"/>
    </location>
</feature>
<dbReference type="Gene3D" id="3.20.20.80">
    <property type="entry name" value="Glycosidases"/>
    <property type="match status" value="1"/>
</dbReference>
<dbReference type="EC" id="3.2.1.52" evidence="3"/>
<keyword evidence="5" id="KW-0326">Glycosidase</keyword>
<dbReference type="InterPro" id="IPR017853">
    <property type="entry name" value="GH"/>
</dbReference>
<dbReference type="SUPFAM" id="SSF51445">
    <property type="entry name" value="(Trans)glycosidases"/>
    <property type="match status" value="1"/>
</dbReference>
<comment type="similarity">
    <text evidence="2">Belongs to the glycosyl hydrolase 20 family.</text>
</comment>
<evidence type="ECO:0000259" key="6">
    <source>
        <dbReference type="Pfam" id="PF00728"/>
    </source>
</evidence>
<dbReference type="PANTHER" id="PTHR22600:SF57">
    <property type="entry name" value="BETA-N-ACETYLHEXOSAMINIDASE"/>
    <property type="match status" value="1"/>
</dbReference>
<reference evidence="8 9" key="1">
    <citation type="submission" date="2021-01" db="EMBL/GenBank/DDBJ databases">
        <title>WGS of actinomycetes isolated from Thailand.</title>
        <authorList>
            <person name="Thawai C."/>
        </authorList>
    </citation>
    <scope>NUCLEOTIDE SEQUENCE [LARGE SCALE GENOMIC DNA]</scope>
    <source>
        <strain evidence="8 9">LPG 2</strain>
    </source>
</reference>
<dbReference type="Proteomes" id="UP000602198">
    <property type="component" value="Unassembled WGS sequence"/>
</dbReference>
<dbReference type="PANTHER" id="PTHR22600">
    <property type="entry name" value="BETA-HEXOSAMINIDASE"/>
    <property type="match status" value="1"/>
</dbReference>
<dbReference type="RefSeq" id="WP_201948214.1">
    <property type="nucleotide sequence ID" value="NZ_JAERRJ010000005.1"/>
</dbReference>
<evidence type="ECO:0000256" key="5">
    <source>
        <dbReference type="ARBA" id="ARBA00023295"/>
    </source>
</evidence>
<dbReference type="InterPro" id="IPR015883">
    <property type="entry name" value="Glyco_hydro_20_cat"/>
</dbReference>
<dbReference type="InterPro" id="IPR029018">
    <property type="entry name" value="Hex-like_dom2"/>
</dbReference>
<evidence type="ECO:0000313" key="9">
    <source>
        <dbReference type="Proteomes" id="UP000602198"/>
    </source>
</evidence>
<feature type="domain" description="Beta-hexosaminidase bacterial type N-terminal" evidence="7">
    <location>
        <begin position="60"/>
        <end position="178"/>
    </location>
</feature>
<evidence type="ECO:0000256" key="1">
    <source>
        <dbReference type="ARBA" id="ARBA00001231"/>
    </source>
</evidence>
<gene>
    <name evidence="8" type="ORF">JK358_15570</name>
</gene>
<name>A0ABS1M5E7_9NOCA</name>
<keyword evidence="9" id="KW-1185">Reference proteome</keyword>
<dbReference type="SUPFAM" id="SSF55545">
    <property type="entry name" value="beta-N-acetylhexosaminidase-like domain"/>
    <property type="match status" value="1"/>
</dbReference>
<evidence type="ECO:0000256" key="4">
    <source>
        <dbReference type="ARBA" id="ARBA00022801"/>
    </source>
</evidence>
<dbReference type="InterPro" id="IPR025705">
    <property type="entry name" value="Beta_hexosaminidase_sua/sub"/>
</dbReference>
<protein>
    <recommendedName>
        <fullName evidence="3">beta-N-acetylhexosaminidase</fullName>
        <ecNumber evidence="3">3.2.1.52</ecNumber>
    </recommendedName>
</protein>
<evidence type="ECO:0000256" key="3">
    <source>
        <dbReference type="ARBA" id="ARBA00012663"/>
    </source>
</evidence>
<dbReference type="InterPro" id="IPR015882">
    <property type="entry name" value="HEX_bac_N"/>
</dbReference>
<sequence>MRSRPRPTTDPRVALFSKSRAAHPSASAALSKLALALLISLPTPLYLPATAQAENSIALPATVPAVREWRSGAGGFDLPATARIVASGGADAVAARFAGDLVRAGRDAVAASGPARAGDVVVRVDPSGPAAAESYRIEIGDTVTATARTDDGARHATQTLLQWFSQTTRIPQGVVTDWPDYPERGLSLDVGREYMTVGFLRQRIRELAYYRMNVLHLHLSDTGGFRLASSSHPEITAPQHYTKAEIADIVSYAAEYGVRVLPEIGFPAHMNGILGAHEELKLRAHSTSPVDAVTDGLLAGSTEGKIDISLPASRQLIEDLLREFVPLFPGDYFHIGGDEYIKDFSRYPQLTEYARASLGPEFTGEDAVASFFNWANGIVRSYGKTARMWNDGIPHGGRIPVDSSILVEYWAAGDGLLPWVGSGYTPADVVDGGHRIMNSGFTPTYWASGGYAAPLNAPPEVLYAWDPGLFVDGSRLRPDQRAMLTGSKLHVWCDDPTAMTEEQMVGPIRARLPIMAQQLWSGTGGAGYPEFTEYVRAVGIPSS</sequence>
<organism evidence="8 9">
    <name type="scientific">Nocardia acididurans</name>
    <dbReference type="NCBI Taxonomy" id="2802282"/>
    <lineage>
        <taxon>Bacteria</taxon>
        <taxon>Bacillati</taxon>
        <taxon>Actinomycetota</taxon>
        <taxon>Actinomycetes</taxon>
        <taxon>Mycobacteriales</taxon>
        <taxon>Nocardiaceae</taxon>
        <taxon>Nocardia</taxon>
    </lineage>
</organism>
<keyword evidence="4" id="KW-0378">Hydrolase</keyword>
<evidence type="ECO:0000313" key="8">
    <source>
        <dbReference type="EMBL" id="MBL1075815.1"/>
    </source>
</evidence>
<evidence type="ECO:0000256" key="2">
    <source>
        <dbReference type="ARBA" id="ARBA00006285"/>
    </source>
</evidence>